<dbReference type="GO" id="GO:0016757">
    <property type="term" value="F:glycosyltransferase activity"/>
    <property type="evidence" value="ECO:0007669"/>
    <property type="project" value="TreeGrafter"/>
</dbReference>
<accession>A0A6J6T4R0</accession>
<organism evidence="1">
    <name type="scientific">freshwater metagenome</name>
    <dbReference type="NCBI Taxonomy" id="449393"/>
    <lineage>
        <taxon>unclassified sequences</taxon>
        <taxon>metagenomes</taxon>
        <taxon>ecological metagenomes</taxon>
    </lineage>
</organism>
<dbReference type="CDD" id="cd03801">
    <property type="entry name" value="GT4_PimA-like"/>
    <property type="match status" value="1"/>
</dbReference>
<name>A0A6J6T4R0_9ZZZZ</name>
<dbReference type="PANTHER" id="PTHR12526:SF600">
    <property type="entry name" value="GLYCOSYL TRANSFERASE GROUP 1"/>
    <property type="match status" value="1"/>
</dbReference>
<evidence type="ECO:0000313" key="1">
    <source>
        <dbReference type="EMBL" id="CAB4741877.1"/>
    </source>
</evidence>
<protein>
    <submittedName>
        <fullName evidence="1">Unannotated protein</fullName>
    </submittedName>
</protein>
<reference evidence="1" key="1">
    <citation type="submission" date="2020-05" db="EMBL/GenBank/DDBJ databases">
        <authorList>
            <person name="Chiriac C."/>
            <person name="Salcher M."/>
            <person name="Ghai R."/>
            <person name="Kavagutti S V."/>
        </authorList>
    </citation>
    <scope>NUCLEOTIDE SEQUENCE</scope>
</reference>
<dbReference type="Pfam" id="PF13692">
    <property type="entry name" value="Glyco_trans_1_4"/>
    <property type="match status" value="1"/>
</dbReference>
<dbReference type="Gene3D" id="3.40.50.2000">
    <property type="entry name" value="Glycogen Phosphorylase B"/>
    <property type="match status" value="1"/>
</dbReference>
<dbReference type="PANTHER" id="PTHR12526">
    <property type="entry name" value="GLYCOSYLTRANSFERASE"/>
    <property type="match status" value="1"/>
</dbReference>
<proteinExistence type="predicted"/>
<sequence>MVAELYPWPPVDGYRQRLSHMIAGLGRAGEVELIAVDRHSAGTERIDPPAVEGLETVTALTCGPETPMRTWLWPWLLGGPPRRLRAMDTSGLVDAVLTRLESDPPVDLIWYSHLDTWWPVQEAITARSKTEGSQRQGGPVEIVDFDNLENLSLKLRRRTPPRFAPGSSAIDRMRLLTRWGISRAFDFVDERRWDVVQRQCADQVAAVVVCSELDVERSGCANAHVVGNGAERPVQVRSDRTVLQTATPKMLFVGALDYEPNAEAVEWFVSEVMPLITAKMPAAQVRIVGRNPDRVAWVGSQLGVDLVGLVDDLAPELDSADVSIVPIRVGAGTRLKVVEALAHCIPLVTTRVGCEGIAVQNSVDVLIADDAASFAEACVSLMADGELRQRLSEAGSQLFSQQYEWSRIEGDLAAQVAAWVEAAQA</sequence>
<gene>
    <name evidence="1" type="ORF">UFOPK2766_01093</name>
</gene>
<dbReference type="EMBL" id="CAEZYU010000044">
    <property type="protein sequence ID" value="CAB4741877.1"/>
    <property type="molecule type" value="Genomic_DNA"/>
</dbReference>
<dbReference type="SUPFAM" id="SSF53756">
    <property type="entry name" value="UDP-Glycosyltransferase/glycogen phosphorylase"/>
    <property type="match status" value="1"/>
</dbReference>
<dbReference type="AlphaFoldDB" id="A0A6J6T4R0"/>